<organism evidence="2 3">
    <name type="scientific">Scylla paramamosain</name>
    <name type="common">Mud crab</name>
    <dbReference type="NCBI Taxonomy" id="85552"/>
    <lineage>
        <taxon>Eukaryota</taxon>
        <taxon>Metazoa</taxon>
        <taxon>Ecdysozoa</taxon>
        <taxon>Arthropoda</taxon>
        <taxon>Crustacea</taxon>
        <taxon>Multicrustacea</taxon>
        <taxon>Malacostraca</taxon>
        <taxon>Eumalacostraca</taxon>
        <taxon>Eucarida</taxon>
        <taxon>Decapoda</taxon>
        <taxon>Pleocyemata</taxon>
        <taxon>Brachyura</taxon>
        <taxon>Eubrachyura</taxon>
        <taxon>Portunoidea</taxon>
        <taxon>Portunidae</taxon>
        <taxon>Portuninae</taxon>
        <taxon>Scylla</taxon>
    </lineage>
</organism>
<proteinExistence type="predicted"/>
<evidence type="ECO:0000256" key="1">
    <source>
        <dbReference type="SAM" id="MobiDB-lite"/>
    </source>
</evidence>
<name>A0AAW0UUK5_SCYPA</name>
<dbReference type="AlphaFoldDB" id="A0AAW0UUK5"/>
<comment type="caution">
    <text evidence="2">The sequence shown here is derived from an EMBL/GenBank/DDBJ whole genome shotgun (WGS) entry which is preliminary data.</text>
</comment>
<keyword evidence="3" id="KW-1185">Reference proteome</keyword>
<dbReference type="Proteomes" id="UP001487740">
    <property type="component" value="Unassembled WGS sequence"/>
</dbReference>
<accession>A0AAW0UUK5</accession>
<feature type="compositionally biased region" description="Low complexity" evidence="1">
    <location>
        <begin position="39"/>
        <end position="53"/>
    </location>
</feature>
<feature type="compositionally biased region" description="Basic residues" evidence="1">
    <location>
        <begin position="24"/>
        <end position="38"/>
    </location>
</feature>
<reference evidence="2 3" key="1">
    <citation type="submission" date="2023-03" db="EMBL/GenBank/DDBJ databases">
        <title>High-quality genome of Scylla paramamosain provides insights in environmental adaptation.</title>
        <authorList>
            <person name="Zhang L."/>
        </authorList>
    </citation>
    <scope>NUCLEOTIDE SEQUENCE [LARGE SCALE GENOMIC DNA]</scope>
    <source>
        <strain evidence="2">LZ_2023a</strain>
        <tissue evidence="2">Muscle</tissue>
    </source>
</reference>
<evidence type="ECO:0000313" key="3">
    <source>
        <dbReference type="Proteomes" id="UP001487740"/>
    </source>
</evidence>
<gene>
    <name evidence="2" type="ORF">O3P69_000127</name>
</gene>
<protein>
    <submittedName>
        <fullName evidence="2">Uncharacterized protein</fullName>
    </submittedName>
</protein>
<feature type="region of interest" description="Disordered" evidence="1">
    <location>
        <begin position="1"/>
        <end position="65"/>
    </location>
</feature>
<sequence>MTQSVPDPAATLPVTCRPAPCSRHPVHTSSPRRAKHARFSPSCASFSSAPQSCPGSHKVAPKDTPSTVASLKEFVLPVVGLRRDYREEEPSRQGGKFGPDMQLLVRGLCYSSREELTRLFTEP</sequence>
<dbReference type="EMBL" id="JARAKH010000005">
    <property type="protein sequence ID" value="KAK8403827.1"/>
    <property type="molecule type" value="Genomic_DNA"/>
</dbReference>
<evidence type="ECO:0000313" key="2">
    <source>
        <dbReference type="EMBL" id="KAK8403827.1"/>
    </source>
</evidence>